<evidence type="ECO:0000256" key="1">
    <source>
        <dbReference type="SAM" id="MobiDB-lite"/>
    </source>
</evidence>
<accession>A0AAQ3PBE5</accession>
<dbReference type="Proteomes" id="UP001374535">
    <property type="component" value="Chromosome 1"/>
</dbReference>
<evidence type="ECO:0000313" key="2">
    <source>
        <dbReference type="EMBL" id="WVZ25183.1"/>
    </source>
</evidence>
<feature type="region of interest" description="Disordered" evidence="1">
    <location>
        <begin position="90"/>
        <end position="112"/>
    </location>
</feature>
<name>A0AAQ3PBE5_VIGMU</name>
<feature type="compositionally biased region" description="Basic residues" evidence="1">
    <location>
        <begin position="90"/>
        <end position="101"/>
    </location>
</feature>
<organism evidence="2 3">
    <name type="scientific">Vigna mungo</name>
    <name type="common">Black gram</name>
    <name type="synonym">Phaseolus mungo</name>
    <dbReference type="NCBI Taxonomy" id="3915"/>
    <lineage>
        <taxon>Eukaryota</taxon>
        <taxon>Viridiplantae</taxon>
        <taxon>Streptophyta</taxon>
        <taxon>Embryophyta</taxon>
        <taxon>Tracheophyta</taxon>
        <taxon>Spermatophyta</taxon>
        <taxon>Magnoliopsida</taxon>
        <taxon>eudicotyledons</taxon>
        <taxon>Gunneridae</taxon>
        <taxon>Pentapetalae</taxon>
        <taxon>rosids</taxon>
        <taxon>fabids</taxon>
        <taxon>Fabales</taxon>
        <taxon>Fabaceae</taxon>
        <taxon>Papilionoideae</taxon>
        <taxon>50 kb inversion clade</taxon>
        <taxon>NPAAA clade</taxon>
        <taxon>indigoferoid/millettioid clade</taxon>
        <taxon>Phaseoleae</taxon>
        <taxon>Vigna</taxon>
    </lineage>
</organism>
<dbReference type="EMBL" id="CP144700">
    <property type="protein sequence ID" value="WVZ25183.1"/>
    <property type="molecule type" value="Genomic_DNA"/>
</dbReference>
<keyword evidence="3" id="KW-1185">Reference proteome</keyword>
<proteinExistence type="predicted"/>
<reference evidence="2 3" key="1">
    <citation type="journal article" date="2023" name="Life. Sci Alliance">
        <title>Evolutionary insights into 3D genome organization and epigenetic landscape of Vigna mungo.</title>
        <authorList>
            <person name="Junaid A."/>
            <person name="Singh B."/>
            <person name="Bhatia S."/>
        </authorList>
    </citation>
    <scope>NUCLEOTIDE SEQUENCE [LARGE SCALE GENOMIC DNA]</scope>
    <source>
        <strain evidence="2">Urdbean</strain>
    </source>
</reference>
<sequence length="112" mass="13054">ISSLFYRPSRTKRLISSTAYHRRRDSLFYPPARGKVTINSLVPSTAPLGRRDSSLPPFLKDEKIHLSTLPQEERQHPIFGLFHRPSRTKRFTFLPSRKRKGDHLSTPSKEDR</sequence>
<feature type="non-terminal residue" evidence="2">
    <location>
        <position position="1"/>
    </location>
</feature>
<gene>
    <name evidence="2" type="ORF">V8G54_003727</name>
</gene>
<evidence type="ECO:0000313" key="3">
    <source>
        <dbReference type="Proteomes" id="UP001374535"/>
    </source>
</evidence>
<protein>
    <submittedName>
        <fullName evidence="2">Uncharacterized protein</fullName>
    </submittedName>
</protein>
<dbReference type="AlphaFoldDB" id="A0AAQ3PBE5"/>